<comment type="function">
    <text evidence="11">Acts as one of several non-catalytic accessory components of the cytoplasmic dynein 1 complex that are thought to be involved in linking dynein to cargos and to adapter proteins that regulate dynein function. Cytoplasmic dynein 1 acts as a motor for the intracellular retrograde motility of vesicles and organelles along microtubules. May play a role in binding dynein to membranous organelles or chromosomes.</text>
</comment>
<evidence type="ECO:0000256" key="11">
    <source>
        <dbReference type="RuleBase" id="RU366047"/>
    </source>
</evidence>
<feature type="compositionally biased region" description="Basic and acidic residues" evidence="12">
    <location>
        <begin position="1"/>
        <end position="11"/>
    </location>
</feature>
<evidence type="ECO:0000313" key="13">
    <source>
        <dbReference type="EMBL" id="KAK0061872.1"/>
    </source>
</evidence>
<accession>A0AAD8BVY3</accession>
<dbReference type="InterPro" id="IPR027417">
    <property type="entry name" value="P-loop_NTPase"/>
</dbReference>
<comment type="similarity">
    <text evidence="2 11">Belongs to the dynein light intermediate chain family.</text>
</comment>
<dbReference type="PANTHER" id="PTHR12688:SF0">
    <property type="entry name" value="DYNEIN LIGHT INTERMEDIATE CHAIN"/>
    <property type="match status" value="1"/>
</dbReference>
<keyword evidence="7 11" id="KW-0067">ATP-binding</keyword>
<keyword evidence="10 11" id="KW-0206">Cytoskeleton</keyword>
<feature type="compositionally biased region" description="Polar residues" evidence="12">
    <location>
        <begin position="484"/>
        <end position="497"/>
    </location>
</feature>
<dbReference type="GO" id="GO:0007018">
    <property type="term" value="P:microtubule-based movement"/>
    <property type="evidence" value="ECO:0007669"/>
    <property type="project" value="InterPro"/>
</dbReference>
<dbReference type="GO" id="GO:0005874">
    <property type="term" value="C:microtubule"/>
    <property type="evidence" value="ECO:0007669"/>
    <property type="project" value="UniProtKB-KW"/>
</dbReference>
<name>A0AAD8BVY3_BIOPF</name>
<protein>
    <recommendedName>
        <fullName evidence="11">Dynein light intermediate chain</fullName>
    </recommendedName>
</protein>
<dbReference type="InterPro" id="IPR008467">
    <property type="entry name" value="Dynein1_light_intermed_chain"/>
</dbReference>
<dbReference type="Pfam" id="PF05783">
    <property type="entry name" value="DLIC"/>
    <property type="match status" value="1"/>
</dbReference>
<comment type="caution">
    <text evidence="13">The sequence shown here is derived from an EMBL/GenBank/DDBJ whole genome shotgun (WGS) entry which is preliminary data.</text>
</comment>
<keyword evidence="6 11" id="KW-0547">Nucleotide-binding</keyword>
<dbReference type="SUPFAM" id="SSF52540">
    <property type="entry name" value="P-loop containing nucleoside triphosphate hydrolases"/>
    <property type="match status" value="1"/>
</dbReference>
<dbReference type="Proteomes" id="UP001233172">
    <property type="component" value="Unassembled WGS sequence"/>
</dbReference>
<reference evidence="13" key="1">
    <citation type="journal article" date="2023" name="PLoS Negl. Trop. Dis.">
        <title>A genome sequence for Biomphalaria pfeifferi, the major vector snail for the human-infecting parasite Schistosoma mansoni.</title>
        <authorList>
            <person name="Bu L."/>
            <person name="Lu L."/>
            <person name="Laidemitt M.R."/>
            <person name="Zhang S.M."/>
            <person name="Mutuku M."/>
            <person name="Mkoji G."/>
            <person name="Steinauer M."/>
            <person name="Loker E.S."/>
        </authorList>
    </citation>
    <scope>NUCLEOTIDE SEQUENCE</scope>
    <source>
        <strain evidence="13">KasaAsao</strain>
    </source>
</reference>
<dbReference type="GO" id="GO:0045504">
    <property type="term" value="F:dynein heavy chain binding"/>
    <property type="evidence" value="ECO:0007669"/>
    <property type="project" value="TreeGrafter"/>
</dbReference>
<evidence type="ECO:0000256" key="12">
    <source>
        <dbReference type="SAM" id="MobiDB-lite"/>
    </source>
</evidence>
<feature type="region of interest" description="Disordered" evidence="12">
    <location>
        <begin position="1"/>
        <end position="21"/>
    </location>
</feature>
<evidence type="ECO:0000256" key="7">
    <source>
        <dbReference type="ARBA" id="ARBA00022840"/>
    </source>
</evidence>
<dbReference type="GO" id="GO:0000226">
    <property type="term" value="P:microtubule cytoskeleton organization"/>
    <property type="evidence" value="ECO:0007669"/>
    <property type="project" value="TreeGrafter"/>
</dbReference>
<dbReference type="EMBL" id="JASAOG010000028">
    <property type="protein sequence ID" value="KAK0061872.1"/>
    <property type="molecule type" value="Genomic_DNA"/>
</dbReference>
<keyword evidence="5 11" id="KW-0493">Microtubule</keyword>
<sequence>MAPIIEKEDKMGNFNEESSTDDSENLWADILSEVQSGSASKLPTTRTVLVLGDNDSGKTTLIAKLQGLEEPKKGSGLEYYYIDVKDEYRDEQARLNVWVLDGDPHHTGLLKYALKEDSFSDTLIMLVVSMAQPWALLETLTKWADVLRDHVDKLRIPADKLQEYEQSLIRVYQAYTEPGDGPIATQGPPRGDINPLHPPPSGSEEESVLPLGELTLSKNLGIPIVVVVTKSDTISMLEKDFDYKDEHLDFIQQHIRKFCLKYGAAMFYTSVKDERNCDLLYRYLVHRIYGFPFTSPALVVDKDSVFVPSGWDNEKKISILYDNMTSMKPDDTFEDIITKPSTRKVVQRDAEVTAEDDQAFLAKQQLQLSKQTAAPGTGTPPPAAAQESPVPRLQRPQVHKTPERSPAPANAGTPVRGKDGKPQAGNTTEGMLANFFNSLLSKTPGQPGPNVASMTGAEQIDKAAVSRDAAAELERMTKGKKSIDTNNTSTDSAEPQS</sequence>
<keyword evidence="8 11" id="KW-0243">Dynein</keyword>
<evidence type="ECO:0000256" key="3">
    <source>
        <dbReference type="ARBA" id="ARBA00022448"/>
    </source>
</evidence>
<dbReference type="Gene3D" id="3.40.50.300">
    <property type="entry name" value="P-loop containing nucleotide triphosphate hydrolases"/>
    <property type="match status" value="1"/>
</dbReference>
<feature type="region of interest" description="Disordered" evidence="12">
    <location>
        <begin position="463"/>
        <end position="497"/>
    </location>
</feature>
<keyword evidence="4 11" id="KW-0963">Cytoplasm</keyword>
<evidence type="ECO:0000313" key="14">
    <source>
        <dbReference type="Proteomes" id="UP001233172"/>
    </source>
</evidence>
<comment type="subunit">
    <text evidence="11">Homodimer. The cytoplasmic dynein 1 complex consists of two catalytic heavy chains (HCs) and a number of non-catalytic subunits presented by intermediate chains (ICs).</text>
</comment>
<keyword evidence="3 11" id="KW-0813">Transport</keyword>
<evidence type="ECO:0000256" key="10">
    <source>
        <dbReference type="ARBA" id="ARBA00023212"/>
    </source>
</evidence>
<dbReference type="GO" id="GO:0005524">
    <property type="term" value="F:ATP binding"/>
    <property type="evidence" value="ECO:0007669"/>
    <property type="project" value="UniProtKB-KW"/>
</dbReference>
<dbReference type="GO" id="GO:0005868">
    <property type="term" value="C:cytoplasmic dynein complex"/>
    <property type="evidence" value="ECO:0007669"/>
    <property type="project" value="UniProtKB-UniRule"/>
</dbReference>
<dbReference type="GO" id="GO:0005813">
    <property type="term" value="C:centrosome"/>
    <property type="evidence" value="ECO:0007669"/>
    <property type="project" value="TreeGrafter"/>
</dbReference>
<reference evidence="13" key="2">
    <citation type="submission" date="2023-04" db="EMBL/GenBank/DDBJ databases">
        <authorList>
            <person name="Bu L."/>
            <person name="Lu L."/>
            <person name="Laidemitt M.R."/>
            <person name="Zhang S.M."/>
            <person name="Mutuku M."/>
            <person name="Mkoji G."/>
            <person name="Steinauer M."/>
            <person name="Loker E.S."/>
        </authorList>
    </citation>
    <scope>NUCLEOTIDE SEQUENCE</scope>
    <source>
        <strain evidence="13">KasaAsao</strain>
        <tissue evidence="13">Whole Snail</tissue>
    </source>
</reference>
<proteinExistence type="inferred from homology"/>
<feature type="region of interest" description="Disordered" evidence="12">
    <location>
        <begin position="180"/>
        <end position="207"/>
    </location>
</feature>
<evidence type="ECO:0000256" key="4">
    <source>
        <dbReference type="ARBA" id="ARBA00022490"/>
    </source>
</evidence>
<comment type="subcellular location">
    <subcellularLocation>
        <location evidence="1 11">Cytoplasm</location>
        <location evidence="1 11">Cytoskeleton</location>
    </subcellularLocation>
</comment>
<evidence type="ECO:0000256" key="6">
    <source>
        <dbReference type="ARBA" id="ARBA00022741"/>
    </source>
</evidence>
<evidence type="ECO:0000256" key="1">
    <source>
        <dbReference type="ARBA" id="ARBA00004245"/>
    </source>
</evidence>
<evidence type="ECO:0000256" key="8">
    <source>
        <dbReference type="ARBA" id="ARBA00023017"/>
    </source>
</evidence>
<evidence type="ECO:0000256" key="5">
    <source>
        <dbReference type="ARBA" id="ARBA00022701"/>
    </source>
</evidence>
<evidence type="ECO:0000256" key="9">
    <source>
        <dbReference type="ARBA" id="ARBA00023175"/>
    </source>
</evidence>
<gene>
    <name evidence="13" type="ORF">Bpfe_008787</name>
</gene>
<evidence type="ECO:0000256" key="2">
    <source>
        <dbReference type="ARBA" id="ARBA00006831"/>
    </source>
</evidence>
<keyword evidence="9 11" id="KW-0505">Motor protein</keyword>
<feature type="region of interest" description="Disordered" evidence="12">
    <location>
        <begin position="369"/>
        <end position="429"/>
    </location>
</feature>
<dbReference type="InterPro" id="IPR022780">
    <property type="entry name" value="Dynein_light_int_chain"/>
</dbReference>
<dbReference type="AlphaFoldDB" id="A0AAD8BVY3"/>
<dbReference type="PANTHER" id="PTHR12688">
    <property type="entry name" value="DYNEIN LIGHT INTERMEDIATE CHAIN"/>
    <property type="match status" value="1"/>
</dbReference>
<organism evidence="13 14">
    <name type="scientific">Biomphalaria pfeifferi</name>
    <name type="common">Bloodfluke planorb</name>
    <name type="synonym">Freshwater snail</name>
    <dbReference type="NCBI Taxonomy" id="112525"/>
    <lineage>
        <taxon>Eukaryota</taxon>
        <taxon>Metazoa</taxon>
        <taxon>Spiralia</taxon>
        <taxon>Lophotrochozoa</taxon>
        <taxon>Mollusca</taxon>
        <taxon>Gastropoda</taxon>
        <taxon>Heterobranchia</taxon>
        <taxon>Euthyneura</taxon>
        <taxon>Panpulmonata</taxon>
        <taxon>Hygrophila</taxon>
        <taxon>Lymnaeoidea</taxon>
        <taxon>Planorbidae</taxon>
        <taxon>Biomphalaria</taxon>
    </lineage>
</organism>
<feature type="compositionally biased region" description="Basic and acidic residues" evidence="12">
    <location>
        <begin position="463"/>
        <end position="483"/>
    </location>
</feature>
<keyword evidence="14" id="KW-1185">Reference proteome</keyword>